<evidence type="ECO:0000259" key="1">
    <source>
        <dbReference type="Pfam" id="PF06276"/>
    </source>
</evidence>
<dbReference type="EMBL" id="VTEG01000010">
    <property type="protein sequence ID" value="TYR98562.1"/>
    <property type="molecule type" value="Genomic_DNA"/>
</dbReference>
<evidence type="ECO:0000313" key="4">
    <source>
        <dbReference type="Proteomes" id="UP000325182"/>
    </source>
</evidence>
<proteinExistence type="predicted"/>
<reference evidence="3 4" key="1">
    <citation type="submission" date="2019-08" db="EMBL/GenBank/DDBJ databases">
        <title>Bacillus genomes from the desert of Cuatro Cienegas, Coahuila.</title>
        <authorList>
            <person name="Olmedo-Alvarez G."/>
        </authorList>
    </citation>
    <scope>NUCLEOTIDE SEQUENCE [LARGE SCALE GENOMIC DNA]</scope>
    <source>
        <strain evidence="3 4">CH128b_4D</strain>
    </source>
</reference>
<dbReference type="GO" id="GO:0051537">
    <property type="term" value="F:2 iron, 2 sulfur cluster binding"/>
    <property type="evidence" value="ECO:0007669"/>
    <property type="project" value="InterPro"/>
</dbReference>
<evidence type="ECO:0000313" key="3">
    <source>
        <dbReference type="EMBL" id="TYR98562.1"/>
    </source>
</evidence>
<dbReference type="InterPro" id="IPR022770">
    <property type="entry name" value="IucA/IucC-like_C"/>
</dbReference>
<evidence type="ECO:0000259" key="2">
    <source>
        <dbReference type="Pfam" id="PF11575"/>
    </source>
</evidence>
<gene>
    <name evidence="3" type="ORF">FZC84_14110</name>
</gene>
<organism evidence="3 4">
    <name type="scientific">Rossellomorea vietnamensis</name>
    <dbReference type="NCBI Taxonomy" id="218284"/>
    <lineage>
        <taxon>Bacteria</taxon>
        <taxon>Bacillati</taxon>
        <taxon>Bacillota</taxon>
        <taxon>Bacilli</taxon>
        <taxon>Bacillales</taxon>
        <taxon>Bacillaceae</taxon>
        <taxon>Rossellomorea</taxon>
    </lineage>
</organism>
<protein>
    <submittedName>
        <fullName evidence="3">Uncharacterized protein</fullName>
    </submittedName>
</protein>
<feature type="domain" description="Ferric siderophore reductase C-terminal" evidence="2">
    <location>
        <begin position="192"/>
        <end position="215"/>
    </location>
</feature>
<dbReference type="GO" id="GO:0003824">
    <property type="term" value="F:catalytic activity"/>
    <property type="evidence" value="ECO:0007669"/>
    <property type="project" value="UniProtKB-ARBA"/>
</dbReference>
<dbReference type="InterPro" id="IPR024726">
    <property type="entry name" value="FhuF_C"/>
</dbReference>
<name>A0A5D4MA47_9BACI</name>
<dbReference type="RefSeq" id="WP_148954332.1">
    <property type="nucleotide sequence ID" value="NZ_VTEG01000010.1"/>
</dbReference>
<comment type="caution">
    <text evidence="3">The sequence shown here is derived from an EMBL/GenBank/DDBJ whole genome shotgun (WGS) entry which is preliminary data.</text>
</comment>
<sequence>MDVLQQYGVEKKQGREGVPAEQLRDPETIAEIVGRYAKVSGIKLESTAASLVIKRYAVLVAAASLEYYGLRKQDKNWLKNAEFHFDRFALLVDDHHPTLNEDWKTTVFAHHLTPMVEQFSKTCRIPQKILWENIAVRLQSVFRKKASQYPDSQLQELFNIMTDPEANWTGCSENPFSKYLQRPEDWGIVPVRETCCRLYQLKEGQEQPYCGNCPLG</sequence>
<dbReference type="AlphaFoldDB" id="A0A5D4MA47"/>
<accession>A0A5D4MA47</accession>
<dbReference type="Proteomes" id="UP000325182">
    <property type="component" value="Unassembled WGS sequence"/>
</dbReference>
<dbReference type="Pfam" id="PF11575">
    <property type="entry name" value="FhuF_C"/>
    <property type="match status" value="1"/>
</dbReference>
<feature type="domain" description="Aerobactin siderophore biosynthesis IucA/IucC-like C-terminal" evidence="1">
    <location>
        <begin position="93"/>
        <end position="176"/>
    </location>
</feature>
<dbReference type="Pfam" id="PF06276">
    <property type="entry name" value="FhuF"/>
    <property type="match status" value="1"/>
</dbReference>